<dbReference type="EMBL" id="HBFX01001955">
    <property type="protein sequence ID" value="CAD8946671.1"/>
    <property type="molecule type" value="Transcribed_RNA"/>
</dbReference>
<keyword evidence="2" id="KW-0378">Hydrolase</keyword>
<proteinExistence type="inferred from homology"/>
<dbReference type="PANTHER" id="PTHR12304:SF46">
    <property type="entry name" value="INOSINE-ADENOSINE-GUANOSINE-NUCLEOSIDE HYDROLASE"/>
    <property type="match status" value="1"/>
</dbReference>
<reference evidence="5" key="1">
    <citation type="submission" date="2021-01" db="EMBL/GenBank/DDBJ databases">
        <authorList>
            <person name="Corre E."/>
            <person name="Pelletier E."/>
            <person name="Niang G."/>
            <person name="Scheremetjew M."/>
            <person name="Finn R."/>
            <person name="Kale V."/>
            <person name="Holt S."/>
            <person name="Cochrane G."/>
            <person name="Meng A."/>
            <person name="Brown T."/>
            <person name="Cohen L."/>
        </authorList>
    </citation>
    <scope>NUCLEOTIDE SEQUENCE</scope>
    <source>
        <strain evidence="5">CCMP644</strain>
    </source>
</reference>
<dbReference type="Pfam" id="PF01156">
    <property type="entry name" value="IU_nuc_hydro"/>
    <property type="match status" value="1"/>
</dbReference>
<accession>A0A7S1DGP9</accession>
<name>A0A7S1DGP9_HEMAN</name>
<protein>
    <recommendedName>
        <fullName evidence="4">Inosine/uridine-preferring nucleoside hydrolase domain-containing protein</fullName>
    </recommendedName>
</protein>
<dbReference type="GO" id="GO:0008477">
    <property type="term" value="F:purine nucleosidase activity"/>
    <property type="evidence" value="ECO:0007669"/>
    <property type="project" value="TreeGrafter"/>
</dbReference>
<evidence type="ECO:0000259" key="4">
    <source>
        <dbReference type="Pfam" id="PF01156"/>
    </source>
</evidence>
<keyword evidence="3" id="KW-0326">Glycosidase</keyword>
<dbReference type="AlphaFoldDB" id="A0A7S1DGP9"/>
<sequence>MPENIFFSHDGGVDDAVTLALLIKAHQAGKINLLGVTVTGADCVLEPAVLVTRKMLDLSAKSGTTEAMSLAKVEVSECGSTGVHPFPMPWRRAAYIMCHLPQLLRDGPARATLSSKKGSSAMADAIAALPEQGKVTILETGPLTCVAEMLRECGPAVRERIARIVWMGGAVDVEGNVNMKDKDPDGVFAPKTYHSAEWNVYWDAPAAREVLISGVPLVLCPLDVTNSVPITTDFLTRLAIASEGTLWGELVTQMYATTMRGIGFWHAGYYAWDVLTASYVLWEDMFETEQVALVVEVDGGAEGRTRRCERGEGTVATVLKKVEAAEWEARILAAFCGGGFDERKRKREEGK</sequence>
<dbReference type="InterPro" id="IPR001910">
    <property type="entry name" value="Inosine/uridine_hydrolase_dom"/>
</dbReference>
<gene>
    <name evidence="5" type="ORF">HAND00432_LOCUS1189</name>
</gene>
<feature type="domain" description="Inosine/uridine-preferring nucleoside hydrolase" evidence="4">
    <location>
        <begin position="5"/>
        <end position="325"/>
    </location>
</feature>
<evidence type="ECO:0000313" key="5">
    <source>
        <dbReference type="EMBL" id="CAD8946671.1"/>
    </source>
</evidence>
<evidence type="ECO:0000256" key="3">
    <source>
        <dbReference type="ARBA" id="ARBA00023295"/>
    </source>
</evidence>
<evidence type="ECO:0000256" key="2">
    <source>
        <dbReference type="ARBA" id="ARBA00022801"/>
    </source>
</evidence>
<dbReference type="InterPro" id="IPR023186">
    <property type="entry name" value="IUNH"/>
</dbReference>
<dbReference type="PANTHER" id="PTHR12304">
    <property type="entry name" value="INOSINE-URIDINE PREFERRING NUCLEOSIDE HYDROLASE"/>
    <property type="match status" value="1"/>
</dbReference>
<dbReference type="GO" id="GO:0006152">
    <property type="term" value="P:purine nucleoside catabolic process"/>
    <property type="evidence" value="ECO:0007669"/>
    <property type="project" value="TreeGrafter"/>
</dbReference>
<dbReference type="InterPro" id="IPR036452">
    <property type="entry name" value="Ribo_hydro-like"/>
</dbReference>
<dbReference type="Gene3D" id="3.90.245.10">
    <property type="entry name" value="Ribonucleoside hydrolase-like"/>
    <property type="match status" value="1"/>
</dbReference>
<comment type="similarity">
    <text evidence="1">Belongs to the IUNH family.</text>
</comment>
<evidence type="ECO:0000256" key="1">
    <source>
        <dbReference type="ARBA" id="ARBA00009176"/>
    </source>
</evidence>
<organism evidence="5">
    <name type="scientific">Hemiselmis andersenii</name>
    <name type="common">Cryptophyte alga</name>
    <dbReference type="NCBI Taxonomy" id="464988"/>
    <lineage>
        <taxon>Eukaryota</taxon>
        <taxon>Cryptophyceae</taxon>
        <taxon>Cryptomonadales</taxon>
        <taxon>Hemiselmidaceae</taxon>
        <taxon>Hemiselmis</taxon>
    </lineage>
</organism>
<dbReference type="SUPFAM" id="SSF53590">
    <property type="entry name" value="Nucleoside hydrolase"/>
    <property type="match status" value="1"/>
</dbReference>
<dbReference type="GO" id="GO:0005829">
    <property type="term" value="C:cytosol"/>
    <property type="evidence" value="ECO:0007669"/>
    <property type="project" value="TreeGrafter"/>
</dbReference>